<gene>
    <name evidence="1" type="ORF">FB45DRAFT_1025986</name>
</gene>
<proteinExistence type="predicted"/>
<dbReference type="EMBL" id="JARKIF010000007">
    <property type="protein sequence ID" value="KAJ7635091.1"/>
    <property type="molecule type" value="Genomic_DNA"/>
</dbReference>
<name>A0AAD7FP67_9AGAR</name>
<reference evidence="1" key="1">
    <citation type="submission" date="2023-03" db="EMBL/GenBank/DDBJ databases">
        <title>Massive genome expansion in bonnet fungi (Mycena s.s.) driven by repeated elements and novel gene families across ecological guilds.</title>
        <authorList>
            <consortium name="Lawrence Berkeley National Laboratory"/>
            <person name="Harder C.B."/>
            <person name="Miyauchi S."/>
            <person name="Viragh M."/>
            <person name="Kuo A."/>
            <person name="Thoen E."/>
            <person name="Andreopoulos B."/>
            <person name="Lu D."/>
            <person name="Skrede I."/>
            <person name="Drula E."/>
            <person name="Henrissat B."/>
            <person name="Morin E."/>
            <person name="Kohler A."/>
            <person name="Barry K."/>
            <person name="LaButti K."/>
            <person name="Morin E."/>
            <person name="Salamov A."/>
            <person name="Lipzen A."/>
            <person name="Mereny Z."/>
            <person name="Hegedus B."/>
            <person name="Baldrian P."/>
            <person name="Stursova M."/>
            <person name="Weitz H."/>
            <person name="Taylor A."/>
            <person name="Grigoriev I.V."/>
            <person name="Nagy L.G."/>
            <person name="Martin F."/>
            <person name="Kauserud H."/>
        </authorList>
    </citation>
    <scope>NUCLEOTIDE SEQUENCE</scope>
    <source>
        <strain evidence="1">9284</strain>
    </source>
</reference>
<sequence>MRLDFIENDPFKKAQTSKLCNFVNLTRLQIAMIARDFGDLWNPQTSQVHHPAFIKNYLPTIGRNCRSLTSFELISESGGGLDFFPLILIADIFSALPAMEVFKITGSLILMSPTKFNPSMFSFSTRLHTLELSGSQDFHLIFE</sequence>
<keyword evidence="2" id="KW-1185">Reference proteome</keyword>
<protein>
    <submittedName>
        <fullName evidence="1">Uncharacterized protein</fullName>
    </submittedName>
</protein>
<organism evidence="1 2">
    <name type="scientific">Roridomyces roridus</name>
    <dbReference type="NCBI Taxonomy" id="1738132"/>
    <lineage>
        <taxon>Eukaryota</taxon>
        <taxon>Fungi</taxon>
        <taxon>Dikarya</taxon>
        <taxon>Basidiomycota</taxon>
        <taxon>Agaricomycotina</taxon>
        <taxon>Agaricomycetes</taxon>
        <taxon>Agaricomycetidae</taxon>
        <taxon>Agaricales</taxon>
        <taxon>Marasmiineae</taxon>
        <taxon>Mycenaceae</taxon>
        <taxon>Roridomyces</taxon>
    </lineage>
</organism>
<evidence type="ECO:0000313" key="1">
    <source>
        <dbReference type="EMBL" id="KAJ7635091.1"/>
    </source>
</evidence>
<accession>A0AAD7FP67</accession>
<evidence type="ECO:0000313" key="2">
    <source>
        <dbReference type="Proteomes" id="UP001221142"/>
    </source>
</evidence>
<comment type="caution">
    <text evidence="1">The sequence shown here is derived from an EMBL/GenBank/DDBJ whole genome shotgun (WGS) entry which is preliminary data.</text>
</comment>
<dbReference type="AlphaFoldDB" id="A0AAD7FP67"/>
<dbReference type="Proteomes" id="UP001221142">
    <property type="component" value="Unassembled WGS sequence"/>
</dbReference>